<sequence length="243" mass="26939">MVLTPAPFCLVHDTNPLQQPPRKRAPPAPSAAPKPRASKLAKQNGINAQQESEIREAFSLFAVQHPDFKDSKEGVLTREDVRRCLIALDIKIPTSDFPETLDTLDPDESGYIPFEPFLAIAAIHINARDDSAADDSDDDGDAFEEEDYRDNKNAHANKRPSHQHHHKQELNDAYKLFTAGGNGPITIAHLRRVARELREEVSDDVLRDMIAEANGEGGSREGWKKGVSVEEFEGVMRRAGAIS</sequence>
<organism evidence="1 2">
    <name type="scientific">Coniosporium uncinatum</name>
    <dbReference type="NCBI Taxonomy" id="93489"/>
    <lineage>
        <taxon>Eukaryota</taxon>
        <taxon>Fungi</taxon>
        <taxon>Dikarya</taxon>
        <taxon>Ascomycota</taxon>
        <taxon>Pezizomycotina</taxon>
        <taxon>Dothideomycetes</taxon>
        <taxon>Dothideomycetes incertae sedis</taxon>
        <taxon>Coniosporium</taxon>
    </lineage>
</organism>
<keyword evidence="2" id="KW-1185">Reference proteome</keyword>
<name>A0ACC3DA26_9PEZI</name>
<protein>
    <submittedName>
        <fullName evidence="1">Uncharacterized protein</fullName>
    </submittedName>
</protein>
<comment type="caution">
    <text evidence="1">The sequence shown here is derived from an EMBL/GenBank/DDBJ whole genome shotgun (WGS) entry which is preliminary data.</text>
</comment>
<accession>A0ACC3DA26</accession>
<gene>
    <name evidence="1" type="ORF">LTS18_009689</name>
</gene>
<evidence type="ECO:0000313" key="2">
    <source>
        <dbReference type="Proteomes" id="UP001186974"/>
    </source>
</evidence>
<evidence type="ECO:0000313" key="1">
    <source>
        <dbReference type="EMBL" id="KAK3064157.1"/>
    </source>
</evidence>
<dbReference type="Proteomes" id="UP001186974">
    <property type="component" value="Unassembled WGS sequence"/>
</dbReference>
<reference evidence="1" key="1">
    <citation type="submission" date="2024-09" db="EMBL/GenBank/DDBJ databases">
        <title>Black Yeasts Isolated from many extreme environments.</title>
        <authorList>
            <person name="Coleine C."/>
            <person name="Stajich J.E."/>
            <person name="Selbmann L."/>
        </authorList>
    </citation>
    <scope>NUCLEOTIDE SEQUENCE</scope>
    <source>
        <strain evidence="1">CCFEE 5737</strain>
    </source>
</reference>
<dbReference type="EMBL" id="JAWDJW010006598">
    <property type="protein sequence ID" value="KAK3064157.1"/>
    <property type="molecule type" value="Genomic_DNA"/>
</dbReference>
<proteinExistence type="predicted"/>